<proteinExistence type="inferred from homology"/>
<accession>A0A1T4R5Y9</accession>
<keyword evidence="3" id="KW-1185">Reference proteome</keyword>
<name>A0A1T4R5Y9_9ENTE</name>
<dbReference type="NCBIfam" id="NF010181">
    <property type="entry name" value="PRK13660.1"/>
    <property type="match status" value="1"/>
</dbReference>
<dbReference type="AlphaFoldDB" id="A0A1T4R5Y9"/>
<dbReference type="Proteomes" id="UP000190328">
    <property type="component" value="Unassembled WGS sequence"/>
</dbReference>
<dbReference type="PIRSF" id="PIRSF021290">
    <property type="entry name" value="DUF1273"/>
    <property type="match status" value="1"/>
</dbReference>
<dbReference type="OrthoDB" id="2301957at2"/>
<protein>
    <recommendedName>
        <fullName evidence="1">UPF0398 protein SAMN02745116_02448</fullName>
    </recommendedName>
</protein>
<reference evidence="2 3" key="1">
    <citation type="submission" date="2017-02" db="EMBL/GenBank/DDBJ databases">
        <authorList>
            <person name="Peterson S.W."/>
        </authorList>
    </citation>
    <scope>NUCLEOTIDE SEQUENCE [LARGE SCALE GENOMIC DNA]</scope>
    <source>
        <strain evidence="2 3">ATCC BAA-1030</strain>
    </source>
</reference>
<evidence type="ECO:0000313" key="2">
    <source>
        <dbReference type="EMBL" id="SKA11359.1"/>
    </source>
</evidence>
<dbReference type="InterPro" id="IPR010697">
    <property type="entry name" value="YspA"/>
</dbReference>
<dbReference type="PANTHER" id="PTHR38440">
    <property type="entry name" value="UPF0398 PROTEIN YPSA"/>
    <property type="match status" value="1"/>
</dbReference>
<comment type="similarity">
    <text evidence="1">Belongs to the UPF0398 family.</text>
</comment>
<dbReference type="RefSeq" id="WP_078808342.1">
    <property type="nucleotide sequence ID" value="NZ_FUXI01000039.1"/>
</dbReference>
<dbReference type="EMBL" id="FUXI01000039">
    <property type="protein sequence ID" value="SKA11359.1"/>
    <property type="molecule type" value="Genomic_DNA"/>
</dbReference>
<sequence length="181" mass="21201">MQTIFISGYRSFELAIFQENDPKLVVIKYALTRRIKDFLEQGVEWFLISGNLGTELWAGEIVLSLKEEYPQAKLGMIFPFEEFGSNWNEQNQMKLQTLKSKADYVNATSHKPYETPAQLRSHTQFLLQHTQGALLLYDSEMEGKPKWLLRDILKKKEIEEYTLCQISMDELQETAEILNDW</sequence>
<evidence type="ECO:0000313" key="3">
    <source>
        <dbReference type="Proteomes" id="UP000190328"/>
    </source>
</evidence>
<evidence type="ECO:0000256" key="1">
    <source>
        <dbReference type="HAMAP-Rule" id="MF_01575"/>
    </source>
</evidence>
<organism evidence="2 3">
    <name type="scientific">Pilibacter termitis</name>
    <dbReference type="NCBI Taxonomy" id="263852"/>
    <lineage>
        <taxon>Bacteria</taxon>
        <taxon>Bacillati</taxon>
        <taxon>Bacillota</taxon>
        <taxon>Bacilli</taxon>
        <taxon>Lactobacillales</taxon>
        <taxon>Enterococcaceae</taxon>
        <taxon>Pilibacter</taxon>
    </lineage>
</organism>
<dbReference type="SUPFAM" id="SSF102405">
    <property type="entry name" value="MCP/YpsA-like"/>
    <property type="match status" value="1"/>
</dbReference>
<dbReference type="Gene3D" id="3.40.50.450">
    <property type="match status" value="1"/>
</dbReference>
<gene>
    <name evidence="2" type="ORF">SAMN02745116_02448</name>
</gene>
<dbReference type="PANTHER" id="PTHR38440:SF1">
    <property type="entry name" value="UPF0398 PROTEIN SPR0331"/>
    <property type="match status" value="1"/>
</dbReference>
<dbReference type="STRING" id="263852.SAMN02745116_02448"/>
<dbReference type="Pfam" id="PF06908">
    <property type="entry name" value="YpsA"/>
    <property type="match status" value="1"/>
</dbReference>
<dbReference type="HAMAP" id="MF_01575">
    <property type="entry name" value="UPF0398"/>
    <property type="match status" value="1"/>
</dbReference>